<dbReference type="PANTHER" id="PTHR44167:SF24">
    <property type="entry name" value="SERINE_THREONINE-PROTEIN KINASE CHK2"/>
    <property type="match status" value="1"/>
</dbReference>
<dbReference type="OrthoDB" id="4062651at2759"/>
<dbReference type="InterPro" id="IPR008271">
    <property type="entry name" value="Ser/Thr_kinase_AS"/>
</dbReference>
<dbReference type="InterPro" id="IPR006073">
    <property type="entry name" value="GTP-bd"/>
</dbReference>
<keyword evidence="1" id="KW-0175">Coiled coil</keyword>
<dbReference type="Proteomes" id="UP000692954">
    <property type="component" value="Unassembled WGS sequence"/>
</dbReference>
<keyword evidence="4" id="KW-1185">Reference proteome</keyword>
<dbReference type="GO" id="GO:0004674">
    <property type="term" value="F:protein serine/threonine kinase activity"/>
    <property type="evidence" value="ECO:0007669"/>
    <property type="project" value="TreeGrafter"/>
</dbReference>
<accession>A0A8S1NNG1</accession>
<dbReference type="EMBL" id="CAJJDN010000056">
    <property type="protein sequence ID" value="CAD8090605.1"/>
    <property type="molecule type" value="Genomic_DNA"/>
</dbReference>
<dbReference type="Pfam" id="PF00069">
    <property type="entry name" value="Pkinase"/>
    <property type="match status" value="1"/>
</dbReference>
<evidence type="ECO:0000259" key="2">
    <source>
        <dbReference type="PROSITE" id="PS50011"/>
    </source>
</evidence>
<evidence type="ECO:0000313" key="4">
    <source>
        <dbReference type="Proteomes" id="UP000692954"/>
    </source>
</evidence>
<dbReference type="GO" id="GO:0005524">
    <property type="term" value="F:ATP binding"/>
    <property type="evidence" value="ECO:0007669"/>
    <property type="project" value="InterPro"/>
</dbReference>
<dbReference type="GO" id="GO:0005525">
    <property type="term" value="F:GTP binding"/>
    <property type="evidence" value="ECO:0007669"/>
    <property type="project" value="InterPro"/>
</dbReference>
<protein>
    <recommendedName>
        <fullName evidence="2">Protein kinase domain-containing protein</fullName>
    </recommendedName>
</protein>
<feature type="domain" description="Protein kinase" evidence="2">
    <location>
        <begin position="10"/>
        <end position="267"/>
    </location>
</feature>
<dbReference type="PROSITE" id="PS00108">
    <property type="entry name" value="PROTEIN_KINASE_ST"/>
    <property type="match status" value="1"/>
</dbReference>
<dbReference type="PROSITE" id="PS50011">
    <property type="entry name" value="PROTEIN_KINASE_DOM"/>
    <property type="match status" value="1"/>
</dbReference>
<dbReference type="PANTHER" id="PTHR44167">
    <property type="entry name" value="OVARIAN-SPECIFIC SERINE/THREONINE-PROTEIN KINASE LOK-RELATED"/>
    <property type="match status" value="1"/>
</dbReference>
<dbReference type="Pfam" id="PF01926">
    <property type="entry name" value="MMR_HSR1"/>
    <property type="match status" value="1"/>
</dbReference>
<dbReference type="CDD" id="cd00882">
    <property type="entry name" value="Ras_like_GTPase"/>
    <property type="match status" value="1"/>
</dbReference>
<proteinExistence type="predicted"/>
<comment type="caution">
    <text evidence="3">The sequence shown here is derived from an EMBL/GenBank/DDBJ whole genome shotgun (WGS) entry which is preliminary data.</text>
</comment>
<organism evidence="3 4">
    <name type="scientific">Paramecium sonneborni</name>
    <dbReference type="NCBI Taxonomy" id="65129"/>
    <lineage>
        <taxon>Eukaryota</taxon>
        <taxon>Sar</taxon>
        <taxon>Alveolata</taxon>
        <taxon>Ciliophora</taxon>
        <taxon>Intramacronucleata</taxon>
        <taxon>Oligohymenophorea</taxon>
        <taxon>Peniculida</taxon>
        <taxon>Parameciidae</taxon>
        <taxon>Paramecium</taxon>
    </lineage>
</organism>
<dbReference type="SMART" id="SM00220">
    <property type="entry name" value="S_TKc"/>
    <property type="match status" value="1"/>
</dbReference>
<dbReference type="InterPro" id="IPR000719">
    <property type="entry name" value="Prot_kinase_dom"/>
</dbReference>
<evidence type="ECO:0000313" key="3">
    <source>
        <dbReference type="EMBL" id="CAD8090605.1"/>
    </source>
</evidence>
<feature type="coiled-coil region" evidence="1">
    <location>
        <begin position="257"/>
        <end position="354"/>
    </location>
</feature>
<name>A0A8S1NNG1_9CILI</name>
<dbReference type="GO" id="GO:0005737">
    <property type="term" value="C:cytoplasm"/>
    <property type="evidence" value="ECO:0007669"/>
    <property type="project" value="TreeGrafter"/>
</dbReference>
<evidence type="ECO:0000256" key="1">
    <source>
        <dbReference type="SAM" id="Coils"/>
    </source>
</evidence>
<reference evidence="3" key="1">
    <citation type="submission" date="2021-01" db="EMBL/GenBank/DDBJ databases">
        <authorList>
            <consortium name="Genoscope - CEA"/>
            <person name="William W."/>
        </authorList>
    </citation>
    <scope>NUCLEOTIDE SEQUENCE</scope>
</reference>
<dbReference type="GO" id="GO:0044773">
    <property type="term" value="P:mitotic DNA damage checkpoint signaling"/>
    <property type="evidence" value="ECO:0007669"/>
    <property type="project" value="TreeGrafter"/>
</dbReference>
<dbReference type="AlphaFoldDB" id="A0A8S1NNG1"/>
<gene>
    <name evidence="3" type="ORF">PSON_ATCC_30995.1.T0560098</name>
</gene>
<sequence length="578" mass="68207">MQVVINQIEYTDVHLISQGQEGQLYTAKSQNEIVVLKKSSLQAKELLILENLKSKPPKNFAKIIDFDRKAYIVMEKGDGTLTGLLLSQDYKQLKLLQKLKLFEQIVNGICELHARKLIHRDLKPDNILFFKQSDKIVLKLIDTGQIDQIDDRIQFLTENAGTLNYQAPEYFSQKVQYNEKVDVWSLGLIFYQMLTNHDLIVKKKQILDQQYINQQIESIKNCDEIIQELIRSMLDSSKDKRWSAKQVKFEIQKIIQNIELKEDHQIVQQKIKDLQIQCETLVNLNQQFKNQIQNQTRLNDELEQKYMLCIQNFNEQKVVQQNLKNEIENVEKKNTNYKLQISQVEQQLLQLMDRDKQNSEIIIYLKDKIISLEQNLINKINNNKKNIGQLIQPNNTFFKHQKILLFGLPGAGKTWIFSTLQGLIQKPIDKSTTKFQEFFITDHNITIIDSPAFQDEQDHDISNETFKNYNSYFCENQIDNIVLVVQYQRFDLMKSQIKHCLKYFKDISGVIVINFHEPILEKEEIQLKSSLQFCKTIIYSIHKNITNQELMVIFQEIKKSCHQTNNDFKNIFRQFQDD</sequence>
<dbReference type="GO" id="GO:0005634">
    <property type="term" value="C:nucleus"/>
    <property type="evidence" value="ECO:0007669"/>
    <property type="project" value="TreeGrafter"/>
</dbReference>